<reference evidence="1" key="1">
    <citation type="submission" date="2008-01" db="EMBL/GenBank/DDBJ databases">
        <authorList>
            <person name="Fulton L."/>
            <person name="Clifton S."/>
            <person name="Fulton B."/>
            <person name="Xu J."/>
            <person name="Minx P."/>
            <person name="Pepin K.H."/>
            <person name="Johnson M."/>
            <person name="Thiruvilangam P."/>
            <person name="Bhonagiri V."/>
            <person name="Nash W.E."/>
            <person name="Mardis E.R."/>
            <person name="Wilson R.K."/>
        </authorList>
    </citation>
    <scope>NUCLEOTIDE SEQUENCE [LARGE SCALE GENOMIC DNA]</scope>
    <source>
        <strain evidence="1">DSM 17244</strain>
    </source>
</reference>
<keyword evidence="2" id="KW-1185">Reference proteome</keyword>
<reference evidence="1" key="2">
    <citation type="submission" date="2013-08" db="EMBL/GenBank/DDBJ databases">
        <title>Draft genome sequence of Anaerofustis stercorihominis (DSM 17244).</title>
        <authorList>
            <person name="Sudarsanam P."/>
            <person name="Ley R."/>
            <person name="Guruge J."/>
            <person name="Turnbaugh P.J."/>
            <person name="Mahowald M."/>
            <person name="Liep D."/>
            <person name="Gordon J."/>
        </authorList>
    </citation>
    <scope>NUCLEOTIDE SEQUENCE</scope>
    <source>
        <strain evidence="1">DSM 17244</strain>
    </source>
</reference>
<gene>
    <name evidence="1" type="ORF">ANASTE_00653</name>
</gene>
<comment type="caution">
    <text evidence="1">The sequence shown here is derived from an EMBL/GenBank/DDBJ whole genome shotgun (WGS) entry which is preliminary data.</text>
</comment>
<evidence type="ECO:0000313" key="1">
    <source>
        <dbReference type="EMBL" id="EDS72938.1"/>
    </source>
</evidence>
<proteinExistence type="predicted"/>
<dbReference type="HOGENOM" id="CLU_2969225_0_0_9"/>
<dbReference type="Proteomes" id="UP000005178">
    <property type="component" value="Unassembled WGS sequence"/>
</dbReference>
<dbReference type="EMBL" id="ABIL02000005">
    <property type="protein sequence ID" value="EDS72938.1"/>
    <property type="molecule type" value="Genomic_DNA"/>
</dbReference>
<accession>B1C7F1</accession>
<protein>
    <submittedName>
        <fullName evidence="1">Uncharacterized protein</fullName>
    </submittedName>
</protein>
<name>B1C7F1_9FIRM</name>
<sequence>MCQGTSGLKIQPIFQMGKQSNASTQAVVAINASRFPKKRCPAFLGREAIPTLYIKSFF</sequence>
<dbReference type="STRING" id="445971.ANASTE_00653"/>
<dbReference type="AlphaFoldDB" id="B1C7F1"/>
<organism evidence="1 2">
    <name type="scientific">Anaerofustis stercorihominis DSM 17244</name>
    <dbReference type="NCBI Taxonomy" id="445971"/>
    <lineage>
        <taxon>Bacteria</taxon>
        <taxon>Bacillati</taxon>
        <taxon>Bacillota</taxon>
        <taxon>Clostridia</taxon>
        <taxon>Eubacteriales</taxon>
        <taxon>Eubacteriaceae</taxon>
        <taxon>Anaerofustis</taxon>
    </lineage>
</organism>
<evidence type="ECO:0000313" key="2">
    <source>
        <dbReference type="Proteomes" id="UP000005178"/>
    </source>
</evidence>